<evidence type="ECO:0000313" key="9">
    <source>
        <dbReference type="Proteomes" id="UP000070069"/>
    </source>
</evidence>
<evidence type="ECO:0000256" key="4">
    <source>
        <dbReference type="ARBA" id="ARBA00022679"/>
    </source>
</evidence>
<dbReference type="InterPro" id="IPR014777">
    <property type="entry name" value="4pyrrole_Mease_sub1"/>
</dbReference>
<evidence type="ECO:0000313" key="8">
    <source>
        <dbReference type="EMBL" id="KXT29140.1"/>
    </source>
</evidence>
<comment type="similarity">
    <text evidence="6">Belongs to the methyltransferase superfamily. RsmI family.</text>
</comment>
<dbReference type="OrthoDB" id="9809084at2"/>
<name>A0A139JQL5_9MOLU</name>
<dbReference type="CDD" id="cd11648">
    <property type="entry name" value="RsmI"/>
    <property type="match status" value="1"/>
</dbReference>
<dbReference type="Gene3D" id="3.30.950.10">
    <property type="entry name" value="Methyltransferase, Cobalt-precorrin-4 Transmethylase, Domain 2"/>
    <property type="match status" value="1"/>
</dbReference>
<dbReference type="InterPro" id="IPR008189">
    <property type="entry name" value="rRNA_ssu_MeTfrase_I"/>
</dbReference>
<keyword evidence="1 6" id="KW-0963">Cytoplasm</keyword>
<dbReference type="AlphaFoldDB" id="A0A139JQL5"/>
<dbReference type="InterPro" id="IPR000878">
    <property type="entry name" value="4pyrrol_Mease"/>
</dbReference>
<evidence type="ECO:0000256" key="6">
    <source>
        <dbReference type="HAMAP-Rule" id="MF_01877"/>
    </source>
</evidence>
<dbReference type="InterPro" id="IPR035996">
    <property type="entry name" value="4pyrrol_Methylase_sf"/>
</dbReference>
<organism evidence="8 9">
    <name type="scientific">Candidatus Phytoplasma oryzae</name>
    <dbReference type="NCBI Taxonomy" id="203274"/>
    <lineage>
        <taxon>Bacteria</taxon>
        <taxon>Bacillati</taxon>
        <taxon>Mycoplasmatota</taxon>
        <taxon>Mollicutes</taxon>
        <taxon>Acholeplasmatales</taxon>
        <taxon>Acholeplasmataceae</taxon>
        <taxon>Candidatus Phytoplasma</taxon>
        <taxon>16SrXI (Rice yellow dwarf group)</taxon>
    </lineage>
</organism>
<proteinExistence type="inferred from homology"/>
<dbReference type="InterPro" id="IPR018063">
    <property type="entry name" value="SAM_MeTrfase_RsmI_CS"/>
</dbReference>
<comment type="caution">
    <text evidence="8">The sequence shown here is derived from an EMBL/GenBank/DDBJ whole genome shotgun (WGS) entry which is preliminary data.</text>
</comment>
<dbReference type="SUPFAM" id="SSF53790">
    <property type="entry name" value="Tetrapyrrole methylase"/>
    <property type="match status" value="1"/>
</dbReference>
<gene>
    <name evidence="6" type="primary">rsmI</name>
    <name evidence="8" type="ORF">AXA84_0349</name>
</gene>
<dbReference type="GO" id="GO:0070677">
    <property type="term" value="F:rRNA (cytosine-2'-O-)-methyltransferase activity"/>
    <property type="evidence" value="ECO:0007669"/>
    <property type="project" value="UniProtKB-UniRule"/>
</dbReference>
<evidence type="ECO:0000256" key="5">
    <source>
        <dbReference type="ARBA" id="ARBA00022691"/>
    </source>
</evidence>
<dbReference type="HAMAP" id="MF_01877">
    <property type="entry name" value="16SrRNA_methyltr_I"/>
    <property type="match status" value="1"/>
</dbReference>
<feature type="domain" description="Tetrapyrrole methylase" evidence="7">
    <location>
        <begin position="15"/>
        <end position="213"/>
    </location>
</feature>
<keyword evidence="5 6" id="KW-0949">S-adenosyl-L-methionine</keyword>
<dbReference type="PATRIC" id="fig|203274.3.peg.140"/>
<dbReference type="Gene3D" id="3.40.1010.10">
    <property type="entry name" value="Cobalt-precorrin-4 Transmethylase, Domain 1"/>
    <property type="match status" value="1"/>
</dbReference>
<dbReference type="RefSeq" id="WP_066540548.1">
    <property type="nucleotide sequence ID" value="NZ_JHUK01000003.1"/>
</dbReference>
<accession>A0A139JQL5</accession>
<keyword evidence="2 6" id="KW-0698">rRNA processing</keyword>
<evidence type="ECO:0000256" key="2">
    <source>
        <dbReference type="ARBA" id="ARBA00022552"/>
    </source>
</evidence>
<comment type="catalytic activity">
    <reaction evidence="6">
        <text>cytidine(1402) in 16S rRNA + S-adenosyl-L-methionine = 2'-O-methylcytidine(1402) in 16S rRNA + S-adenosyl-L-homocysteine + H(+)</text>
        <dbReference type="Rhea" id="RHEA:42924"/>
        <dbReference type="Rhea" id="RHEA-COMP:10285"/>
        <dbReference type="Rhea" id="RHEA-COMP:10286"/>
        <dbReference type="ChEBI" id="CHEBI:15378"/>
        <dbReference type="ChEBI" id="CHEBI:57856"/>
        <dbReference type="ChEBI" id="CHEBI:59789"/>
        <dbReference type="ChEBI" id="CHEBI:74495"/>
        <dbReference type="ChEBI" id="CHEBI:82748"/>
        <dbReference type="EC" id="2.1.1.198"/>
    </reaction>
</comment>
<dbReference type="PIRSF" id="PIRSF005917">
    <property type="entry name" value="MTase_YraL"/>
    <property type="match status" value="1"/>
</dbReference>
<dbReference type="GO" id="GO:0005737">
    <property type="term" value="C:cytoplasm"/>
    <property type="evidence" value="ECO:0007669"/>
    <property type="project" value="UniProtKB-SubCell"/>
</dbReference>
<keyword evidence="4 6" id="KW-0808">Transferase</keyword>
<keyword evidence="3 6" id="KW-0489">Methyltransferase</keyword>
<evidence type="ECO:0000256" key="3">
    <source>
        <dbReference type="ARBA" id="ARBA00022603"/>
    </source>
</evidence>
<dbReference type="EMBL" id="LTBM01000012">
    <property type="protein sequence ID" value="KXT29140.1"/>
    <property type="molecule type" value="Genomic_DNA"/>
</dbReference>
<protein>
    <recommendedName>
        <fullName evidence="6">Ribosomal RNA small subunit methyltransferase I</fullName>
        <ecNumber evidence="6">2.1.1.198</ecNumber>
    </recommendedName>
    <alternativeName>
        <fullName evidence="6">16S rRNA 2'-O-ribose C1402 methyltransferase</fullName>
    </alternativeName>
    <alternativeName>
        <fullName evidence="6">rRNA (cytidine-2'-O-)-methyltransferase RsmI</fullName>
    </alternativeName>
</protein>
<reference evidence="8 9" key="1">
    <citation type="submission" date="2016-02" db="EMBL/GenBank/DDBJ databases">
        <title>A draft genome sequence of Candidatus Phytoplasma oryzae strain Mbita1, the causative agent of Napier Grass stunt disease in Kenya.</title>
        <authorList>
            <person name="Fischer A."/>
            <person name="Santa-Cruz I."/>
            <person name="Wambua L."/>
            <person name="Olds C."/>
            <person name="Midega C."/>
            <person name="Dickinson M."/>
            <person name="Kawicha P."/>
            <person name="Khan Z."/>
            <person name="Masiga D."/>
            <person name="Jores J."/>
            <person name="Bernd S."/>
        </authorList>
    </citation>
    <scope>NUCLEOTIDE SEQUENCE [LARGE SCALE GENOMIC DNA]</scope>
    <source>
        <strain evidence="8">Mbita1</strain>
    </source>
</reference>
<dbReference type="NCBIfam" id="TIGR00096">
    <property type="entry name" value="16S rRNA (cytidine(1402)-2'-O)-methyltransferase"/>
    <property type="match status" value="1"/>
</dbReference>
<dbReference type="InterPro" id="IPR014776">
    <property type="entry name" value="4pyrrole_Mease_sub2"/>
</dbReference>
<dbReference type="Proteomes" id="UP000070069">
    <property type="component" value="Unassembled WGS sequence"/>
</dbReference>
<evidence type="ECO:0000256" key="1">
    <source>
        <dbReference type="ARBA" id="ARBA00022490"/>
    </source>
</evidence>
<evidence type="ECO:0000259" key="7">
    <source>
        <dbReference type="Pfam" id="PF00590"/>
    </source>
</evidence>
<dbReference type="PANTHER" id="PTHR46111:SF1">
    <property type="entry name" value="RIBOSOMAL RNA SMALL SUBUNIT METHYLTRANSFERASE I"/>
    <property type="match status" value="1"/>
</dbReference>
<dbReference type="PANTHER" id="PTHR46111">
    <property type="entry name" value="RIBOSOMAL RNA SMALL SUBUNIT METHYLTRANSFERASE I"/>
    <property type="match status" value="1"/>
</dbReference>
<comment type="function">
    <text evidence="6">Catalyzes the 2'-O-methylation of the ribose of cytidine 1402 (C1402) in 16S rRNA.</text>
</comment>
<dbReference type="PROSITE" id="PS01296">
    <property type="entry name" value="RSMI"/>
    <property type="match status" value="1"/>
</dbReference>
<comment type="subcellular location">
    <subcellularLocation>
        <location evidence="6">Cytoplasm</location>
    </subcellularLocation>
</comment>
<dbReference type="Pfam" id="PF00590">
    <property type="entry name" value="TP_methylase"/>
    <property type="match status" value="1"/>
</dbReference>
<dbReference type="EC" id="2.1.1.198" evidence="6"/>
<sequence length="290" mass="34061">MTIIIQKTFMQKKQTLFLVSTPIGNMSDLSFRALATLKEVDYILAEDTRKAQKILKYYNFKNKLISLHKYNEKKRLQKILFLLRSGKNLALISNAGTPIISDPGLFLVQEIKKSGFYVTTIPGPSAFLSAFSISSFKTPFIFFGFVPKNKKLQEDLFLNYCLFEGTLIFYESALRIYKTLLQIKKYFYYSNISLSRELTKKFETIINGDIETILKEKLSLKGEYVLLIENNKEIYPYYKNLSLDDHIMFFLKRGFDEKEAFQKVAKERKIKKKDIYNEYKVIKNIFKKEN</sequence>